<proteinExistence type="evidence at transcript level"/>
<evidence type="ECO:0000256" key="1">
    <source>
        <dbReference type="ARBA" id="ARBA00010617"/>
    </source>
</evidence>
<dbReference type="GO" id="GO:0005506">
    <property type="term" value="F:iron ion binding"/>
    <property type="evidence" value="ECO:0007669"/>
    <property type="project" value="InterPro"/>
</dbReference>
<dbReference type="FunFam" id="1.10.630.10:FF:000011">
    <property type="entry name" value="Cytochrome P450 83B1"/>
    <property type="match status" value="1"/>
</dbReference>
<keyword evidence="2 4" id="KW-0479">Metal-binding</keyword>
<dbReference type="InterPro" id="IPR017972">
    <property type="entry name" value="Cyt_P450_CS"/>
</dbReference>
<accession>A0A7G9U7S4</accession>
<protein>
    <submittedName>
        <fullName evidence="6">Cytochrome P450</fullName>
    </submittedName>
</protein>
<dbReference type="Pfam" id="PF00067">
    <property type="entry name" value="p450"/>
    <property type="match status" value="1"/>
</dbReference>
<evidence type="ECO:0000313" key="6">
    <source>
        <dbReference type="EMBL" id="QNN89155.1"/>
    </source>
</evidence>
<comment type="similarity">
    <text evidence="1 5">Belongs to the cytochrome P450 family.</text>
</comment>
<dbReference type="PRINTS" id="PR00463">
    <property type="entry name" value="EP450I"/>
</dbReference>
<dbReference type="EMBL" id="MN732963">
    <property type="protein sequence ID" value="QNN89155.1"/>
    <property type="molecule type" value="mRNA"/>
</dbReference>
<evidence type="ECO:0000256" key="4">
    <source>
        <dbReference type="PIRSR" id="PIRSR602401-1"/>
    </source>
</evidence>
<dbReference type="GO" id="GO:0004497">
    <property type="term" value="F:monooxygenase activity"/>
    <property type="evidence" value="ECO:0007669"/>
    <property type="project" value="UniProtKB-KW"/>
</dbReference>
<dbReference type="PRINTS" id="PR00385">
    <property type="entry name" value="P450"/>
</dbReference>
<dbReference type="Gene3D" id="1.10.630.10">
    <property type="entry name" value="Cytochrome P450"/>
    <property type="match status" value="1"/>
</dbReference>
<dbReference type="PROSITE" id="PS00086">
    <property type="entry name" value="CYTOCHROME_P450"/>
    <property type="match status" value="1"/>
</dbReference>
<dbReference type="InterPro" id="IPR002401">
    <property type="entry name" value="Cyt_P450_E_grp-I"/>
</dbReference>
<reference evidence="6" key="1">
    <citation type="submission" date="2019-11" db="EMBL/GenBank/DDBJ databases">
        <authorList>
            <person name="Li J.T."/>
            <person name="Liu Y.Q."/>
            <person name="Tang L."/>
        </authorList>
    </citation>
    <scope>NUCLEOTIDE SEQUENCE</scope>
    <source>
        <strain evidence="6">UN093792</strain>
    </source>
</reference>
<dbReference type="InterPro" id="IPR001128">
    <property type="entry name" value="Cyt_P450"/>
</dbReference>
<sequence length="513" mass="58749">MAFEHVLENFPFHHLYLCLSISFLIFLYKWLSPFHDASKNKPPSPQKLPILGNLHQLGKLPHRSLRLLSQKHGELMLIYIGSKPTIVASSANVAQEIMKTHDVIFSNRPQLKVACKILYDGKDLAFSNYGEYWRQMKSLCMLNVFSNTKVRSFRGVREEEATLMMEKIRRLSLSEKAVNLSEIFLSLSNDVICRAAFGRKYTGEEGCANLKELLGDFSEALGTFCMQDFVPWLGWVDKFTGVERKAEKVARALDEFIEKVVQEHLDLPNSETNITNEINTQEKLQSFVDILLEIQRENSSALPKESVKAILLDMLAGGTDTTYTLLEWAMTELLTHPEVMKQLQDEVRDISKPKLKVYEDDLKNMKYLKAVMKETLRLHPPLPLLLFRESSRDVKIKGYEIAGKTQVIINAWAIQRDSTYWEEAEEFKPERFLNSSIDFKGQDFEFIPFGAGRRGCPGMSFGVIDAELMLATLVYEFNWKLPEEQNFNVIESSGTTVRKRDPLLAIATPLSNK</sequence>
<feature type="binding site" description="axial binding residue" evidence="4">
    <location>
        <position position="456"/>
    </location>
    <ligand>
        <name>heme</name>
        <dbReference type="ChEBI" id="CHEBI:30413"/>
    </ligand>
    <ligandPart>
        <name>Fe</name>
        <dbReference type="ChEBI" id="CHEBI:18248"/>
    </ligandPart>
</feature>
<keyword evidence="3 4" id="KW-0408">Iron</keyword>
<dbReference type="GO" id="GO:0016705">
    <property type="term" value="F:oxidoreductase activity, acting on paired donors, with incorporation or reduction of molecular oxygen"/>
    <property type="evidence" value="ECO:0007669"/>
    <property type="project" value="InterPro"/>
</dbReference>
<dbReference type="PANTHER" id="PTHR47955:SF15">
    <property type="entry name" value="CYTOCHROME P450 71A2-LIKE"/>
    <property type="match status" value="1"/>
</dbReference>
<dbReference type="InterPro" id="IPR036396">
    <property type="entry name" value="Cyt_P450_sf"/>
</dbReference>
<evidence type="ECO:0000256" key="5">
    <source>
        <dbReference type="RuleBase" id="RU000461"/>
    </source>
</evidence>
<dbReference type="GO" id="GO:0020037">
    <property type="term" value="F:heme binding"/>
    <property type="evidence" value="ECO:0007669"/>
    <property type="project" value="InterPro"/>
</dbReference>
<keyword evidence="5" id="KW-0503">Monooxygenase</keyword>
<evidence type="ECO:0000256" key="3">
    <source>
        <dbReference type="ARBA" id="ARBA00023004"/>
    </source>
</evidence>
<keyword evidence="4 5" id="KW-0349">Heme</keyword>
<dbReference type="CDD" id="cd11072">
    <property type="entry name" value="CYP71-like"/>
    <property type="match status" value="1"/>
</dbReference>
<comment type="cofactor">
    <cofactor evidence="4">
        <name>heme</name>
        <dbReference type="ChEBI" id="CHEBI:30413"/>
    </cofactor>
</comment>
<name>A0A7G9U7S4_9CARY</name>
<keyword evidence="5" id="KW-0560">Oxidoreductase</keyword>
<dbReference type="AlphaFoldDB" id="A0A7G9U7S4"/>
<dbReference type="SUPFAM" id="SSF48264">
    <property type="entry name" value="Cytochrome P450"/>
    <property type="match status" value="1"/>
</dbReference>
<evidence type="ECO:0000256" key="2">
    <source>
        <dbReference type="ARBA" id="ARBA00022723"/>
    </source>
</evidence>
<dbReference type="PANTHER" id="PTHR47955">
    <property type="entry name" value="CYTOCHROME P450 FAMILY 71 PROTEIN"/>
    <property type="match status" value="1"/>
</dbReference>
<organism evidence="6">
    <name type="scientific">Achyranthes bidentata</name>
    <dbReference type="NCBI Taxonomy" id="384659"/>
    <lineage>
        <taxon>Eukaryota</taxon>
        <taxon>Viridiplantae</taxon>
        <taxon>Streptophyta</taxon>
        <taxon>Embryophyta</taxon>
        <taxon>Tracheophyta</taxon>
        <taxon>Spermatophyta</taxon>
        <taxon>Magnoliopsida</taxon>
        <taxon>eudicotyledons</taxon>
        <taxon>Gunneridae</taxon>
        <taxon>Pentapetalae</taxon>
        <taxon>Caryophyllales</taxon>
        <taxon>Amaranthaceae</taxon>
        <taxon>Achyranthes</taxon>
    </lineage>
</organism>